<feature type="transmembrane region" description="Helical" evidence="1">
    <location>
        <begin position="139"/>
        <end position="160"/>
    </location>
</feature>
<dbReference type="InterPro" id="IPR057169">
    <property type="entry name" value="DUF7847"/>
</dbReference>
<dbReference type="AlphaFoldDB" id="A0A1Y3GD92"/>
<feature type="transmembrane region" description="Helical" evidence="1">
    <location>
        <begin position="166"/>
        <end position="189"/>
    </location>
</feature>
<feature type="transmembrane region" description="Helical" evidence="1">
    <location>
        <begin position="216"/>
        <end position="240"/>
    </location>
</feature>
<organism evidence="3 4">
    <name type="scientific">Methanonatronarchaeum thermophilum</name>
    <dbReference type="NCBI Taxonomy" id="1927129"/>
    <lineage>
        <taxon>Archaea</taxon>
        <taxon>Methanobacteriati</taxon>
        <taxon>Methanobacteriota</taxon>
        <taxon>Methanonatronarchaeia</taxon>
        <taxon>Methanonatronarchaeales</taxon>
        <taxon>Methanonatronarchaeaceae</taxon>
        <taxon>Methanonatronarchaeum</taxon>
    </lineage>
</organism>
<dbReference type="PANTHER" id="PTHR35337">
    <property type="entry name" value="SLR1478 PROTEIN"/>
    <property type="match status" value="1"/>
</dbReference>
<accession>A0A1Y3GD92</accession>
<proteinExistence type="predicted"/>
<evidence type="ECO:0000313" key="3">
    <source>
        <dbReference type="EMBL" id="OUJ19207.1"/>
    </source>
</evidence>
<keyword evidence="4" id="KW-1185">Reference proteome</keyword>
<dbReference type="Pfam" id="PF25231">
    <property type="entry name" value="DUF7847"/>
    <property type="match status" value="1"/>
</dbReference>
<dbReference type="OrthoDB" id="86288at2157"/>
<keyword evidence="1" id="KW-0472">Membrane</keyword>
<gene>
    <name evidence="3" type="ORF">AMET1_0860</name>
</gene>
<feature type="transmembrane region" description="Helical" evidence="1">
    <location>
        <begin position="73"/>
        <end position="98"/>
    </location>
</feature>
<feature type="domain" description="DUF7847" evidence="2">
    <location>
        <begin position="83"/>
        <end position="252"/>
    </location>
</feature>
<reference evidence="3 4" key="1">
    <citation type="submission" date="2016-12" db="EMBL/GenBank/DDBJ databases">
        <title>Discovery of methanogenic haloarchaea.</title>
        <authorList>
            <person name="Sorokin D.Y."/>
            <person name="Makarova K.S."/>
            <person name="Abbas B."/>
            <person name="Ferrer M."/>
            <person name="Golyshin P.N."/>
        </authorList>
    </citation>
    <scope>NUCLEOTIDE SEQUENCE [LARGE SCALE GENOMIC DNA]</scope>
    <source>
        <strain evidence="3">AMET1</strain>
    </source>
</reference>
<evidence type="ECO:0000259" key="2">
    <source>
        <dbReference type="Pfam" id="PF25231"/>
    </source>
</evidence>
<dbReference type="EMBL" id="MRZU01000003">
    <property type="protein sequence ID" value="OUJ19207.1"/>
    <property type="molecule type" value="Genomic_DNA"/>
</dbReference>
<evidence type="ECO:0000313" key="4">
    <source>
        <dbReference type="Proteomes" id="UP000195137"/>
    </source>
</evidence>
<feature type="transmembrane region" description="Helical" evidence="1">
    <location>
        <begin position="421"/>
        <end position="438"/>
    </location>
</feature>
<dbReference type="PANTHER" id="PTHR35337:SF1">
    <property type="entry name" value="SLR1478 PROTEIN"/>
    <property type="match status" value="1"/>
</dbReference>
<feature type="transmembrane region" description="Helical" evidence="1">
    <location>
        <begin position="311"/>
        <end position="339"/>
    </location>
</feature>
<dbReference type="InterPro" id="IPR002798">
    <property type="entry name" value="SpoIIM-like"/>
</dbReference>
<feature type="transmembrane region" description="Helical" evidence="1">
    <location>
        <begin position="27"/>
        <end position="53"/>
    </location>
</feature>
<keyword evidence="1" id="KW-0812">Transmembrane</keyword>
<dbReference type="Proteomes" id="UP000195137">
    <property type="component" value="Unassembled WGS sequence"/>
</dbReference>
<feature type="transmembrane region" description="Helical" evidence="1">
    <location>
        <begin position="359"/>
        <end position="383"/>
    </location>
</feature>
<feature type="transmembrane region" description="Helical" evidence="1">
    <location>
        <begin position="459"/>
        <end position="484"/>
    </location>
</feature>
<protein>
    <submittedName>
        <fullName evidence="3">Putative membrane protein</fullName>
    </submittedName>
</protein>
<evidence type="ECO:0000256" key="1">
    <source>
        <dbReference type="SAM" id="Phobius"/>
    </source>
</evidence>
<sequence length="493" mass="54150">MSNVDFEFNIRESVWVFRRYITKIVPFLAFILGLNIVVQLLAVLGFGTAFSYLHFTEGLGTFIDLLVEEEFTLFIETLLAQTGFLALFGLTVVVSIIANIAGYSLIMGGFVELVKETFVSDKVNVSVGLKGAVTYFKRLFLLHIFGLALIFVGLLLPFVFGQISLVLGILVGLFVLLAFLVGFIVFFLFSPEAIVVDDVGVFGGLKRSAQFVRYNLLEVIGFIVLFVAVMIVIGILSQLFTFLFRIPIESFVSIFMLLVVLPMFLILKIRLYTAYKGFDKVEQFNAEYWPWIKNGFLKSWSTFVGFTKNQIGLFGVSIAIFMIGVFGGWYLGGLIPFGLPEMEIPQQVDLGLNGAFASLFLYLMFHNWTVAIGIAFSGIVFGLPTIGALLLNGGIVGIVGALIDDLGFFLVGILPHGVVEIPAIAIAAAMGLKIGISFKNYIGNNIEIEELGNQIETMMIALVGLFPLFAVAGIIEAFITPLLMSVFTGIPMF</sequence>
<name>A0A1Y3GD92_9EURY</name>
<comment type="caution">
    <text evidence="3">The sequence shown here is derived from an EMBL/GenBank/DDBJ whole genome shotgun (WGS) entry which is preliminary data.</text>
</comment>
<keyword evidence="1" id="KW-1133">Transmembrane helix</keyword>
<feature type="transmembrane region" description="Helical" evidence="1">
    <location>
        <begin position="246"/>
        <end position="267"/>
    </location>
</feature>
<dbReference type="Pfam" id="PF01944">
    <property type="entry name" value="SpoIIM"/>
    <property type="match status" value="1"/>
</dbReference>